<dbReference type="Pfam" id="PF13231">
    <property type="entry name" value="PMT_2"/>
    <property type="match status" value="1"/>
</dbReference>
<dbReference type="eggNOG" id="COG4099">
    <property type="taxonomic scope" value="Bacteria"/>
</dbReference>
<feature type="transmembrane region" description="Helical" evidence="2">
    <location>
        <begin position="327"/>
        <end position="348"/>
    </location>
</feature>
<accession>L0DDS2</accession>
<dbReference type="HOGENOM" id="CLU_344812_0_0_0"/>
<dbReference type="SUPFAM" id="SSF53474">
    <property type="entry name" value="alpha/beta-Hydrolases"/>
    <property type="match status" value="1"/>
</dbReference>
<dbReference type="eggNOG" id="COG1807">
    <property type="taxonomic scope" value="Bacteria"/>
</dbReference>
<evidence type="ECO:0000259" key="3">
    <source>
        <dbReference type="Pfam" id="PF13231"/>
    </source>
</evidence>
<dbReference type="InterPro" id="IPR029058">
    <property type="entry name" value="AB_hydrolase_fold"/>
</dbReference>
<sequence length="820" mass="90164">MRFTIVRNPIVLLVTANFLLFLDGTLRHYPTVDETRLVPAGLVHWRTGDFSTANDVPPLARLISAVPVLAATPFLDPCVDFERQKYWTEAVGLDRASQDASRFIYHNRNQFVILFCLARVPNFLWWAMGAWIIYHWANNLYGKPASCLGLIFWSLGPNILAREQMATPDLPVAVAVLATSYAFLGWLRKPDWNRAALTGILLGIALLADFAVLALLPAWVSIGTARWFLKEHDAPQQPAKSWAGQLFIGTTLCLWVLNSGYLFSQTAPAARDGVGGSASGLTSLATLVPSDYREGLAQRWRDSATEAGDASISTSASARGGFSWTMLAWKIPLGTLALILGGAATSFRMAWMRSGVLDQLAVWAPPVFVLVLASTILAPILPTSSVLILAAPFAIIGISSLSIFFRPAFRTTRWLILGLLASVLLNSLTTYPSFLCCLNEAASGTQNATSLPRWMSGRDCGQDFGILKSWLREHPESRPIGLACRQIVDPQAYGLEYTIAPSLNSHGGSDPKDAPWYSLQGGPHPGWYAVDAYSLGTVQYAYFKDFKPLQRLGASLFIYNLSRDDVESARRHLHLSPLAETISIPNDALHDGFVRRSYRDESGVEYNYAVFAPPGHRSGRSYPLILFLHGYDEREGGPRGDAYLDVTFPLAVKQRRDNFPFFAVVPQGRSGGWSPGGTDARMVLAVLKLVQDEYEVDPKRIYLTGVSSGGAGVWSLAAEHPELWAAIVPIATAGCDPDQAQRISNIPCWCFHNLYDFKYPITNPRAMIGALRQAGGLPRYTEFFGLTSDVGRSSSLGSHDAWSKAYMLDALYAWLSQQTR</sequence>
<dbReference type="PANTHER" id="PTHR43037">
    <property type="entry name" value="UNNAMED PRODUCT-RELATED"/>
    <property type="match status" value="1"/>
</dbReference>
<keyword evidence="5" id="KW-1185">Reference proteome</keyword>
<feature type="transmembrane region" description="Helical" evidence="2">
    <location>
        <begin position="386"/>
        <end position="405"/>
    </location>
</feature>
<feature type="transmembrane region" description="Helical" evidence="2">
    <location>
        <begin position="111"/>
        <end position="134"/>
    </location>
</feature>
<evidence type="ECO:0000256" key="2">
    <source>
        <dbReference type="SAM" id="Phobius"/>
    </source>
</evidence>
<dbReference type="InterPro" id="IPR050955">
    <property type="entry name" value="Plant_Biomass_Hydrol_Est"/>
</dbReference>
<keyword evidence="2" id="KW-1133">Transmembrane helix</keyword>
<dbReference type="EMBL" id="CP003364">
    <property type="protein sequence ID" value="AGA27015.1"/>
    <property type="molecule type" value="Genomic_DNA"/>
</dbReference>
<evidence type="ECO:0000313" key="5">
    <source>
        <dbReference type="Proteomes" id="UP000010798"/>
    </source>
</evidence>
<dbReference type="AlphaFoldDB" id="L0DDS2"/>
<dbReference type="OrthoDB" id="9764953at2"/>
<proteinExistence type="predicted"/>
<evidence type="ECO:0000256" key="1">
    <source>
        <dbReference type="ARBA" id="ARBA00022729"/>
    </source>
</evidence>
<dbReference type="Proteomes" id="UP000010798">
    <property type="component" value="Chromosome"/>
</dbReference>
<dbReference type="PANTHER" id="PTHR43037:SF1">
    <property type="entry name" value="BLL1128 PROTEIN"/>
    <property type="match status" value="1"/>
</dbReference>
<feature type="domain" description="Glycosyltransferase RgtA/B/C/D-like" evidence="3">
    <location>
        <begin position="118"/>
        <end position="219"/>
    </location>
</feature>
<feature type="transmembrane region" description="Helical" evidence="2">
    <location>
        <begin position="360"/>
        <end position="380"/>
    </location>
</feature>
<feature type="transmembrane region" description="Helical" evidence="2">
    <location>
        <begin position="199"/>
        <end position="222"/>
    </location>
</feature>
<dbReference type="RefSeq" id="WP_015246167.1">
    <property type="nucleotide sequence ID" value="NC_019892.1"/>
</dbReference>
<feature type="transmembrane region" description="Helical" evidence="2">
    <location>
        <begin position="242"/>
        <end position="263"/>
    </location>
</feature>
<dbReference type="KEGG" id="saci:Sinac_2719"/>
<organism evidence="4 5">
    <name type="scientific">Singulisphaera acidiphila (strain ATCC BAA-1392 / DSM 18658 / VKM B-2454 / MOB10)</name>
    <dbReference type="NCBI Taxonomy" id="886293"/>
    <lineage>
        <taxon>Bacteria</taxon>
        <taxon>Pseudomonadati</taxon>
        <taxon>Planctomycetota</taxon>
        <taxon>Planctomycetia</taxon>
        <taxon>Isosphaerales</taxon>
        <taxon>Isosphaeraceae</taxon>
        <taxon>Singulisphaera</taxon>
    </lineage>
</organism>
<dbReference type="STRING" id="886293.Sinac_2719"/>
<protein>
    <recommendedName>
        <fullName evidence="3">Glycosyltransferase RgtA/B/C/D-like domain-containing protein</fullName>
    </recommendedName>
</protein>
<keyword evidence="1" id="KW-0732">Signal</keyword>
<gene>
    <name evidence="4" type="ordered locus">Sinac_2719</name>
</gene>
<feature type="transmembrane region" description="Helical" evidence="2">
    <location>
        <begin position="170"/>
        <end position="187"/>
    </location>
</feature>
<reference evidence="4 5" key="1">
    <citation type="submission" date="2012-02" db="EMBL/GenBank/DDBJ databases">
        <title>Complete sequence of chromosome of Singulisphaera acidiphila DSM 18658.</title>
        <authorList>
            <consortium name="US DOE Joint Genome Institute (JGI-PGF)"/>
            <person name="Lucas S."/>
            <person name="Copeland A."/>
            <person name="Lapidus A."/>
            <person name="Glavina del Rio T."/>
            <person name="Dalin E."/>
            <person name="Tice H."/>
            <person name="Bruce D."/>
            <person name="Goodwin L."/>
            <person name="Pitluck S."/>
            <person name="Peters L."/>
            <person name="Ovchinnikova G."/>
            <person name="Chertkov O."/>
            <person name="Kyrpides N."/>
            <person name="Mavromatis K."/>
            <person name="Ivanova N."/>
            <person name="Brettin T."/>
            <person name="Detter J.C."/>
            <person name="Han C."/>
            <person name="Larimer F."/>
            <person name="Land M."/>
            <person name="Hauser L."/>
            <person name="Markowitz V."/>
            <person name="Cheng J.-F."/>
            <person name="Hugenholtz P."/>
            <person name="Woyke T."/>
            <person name="Wu D."/>
            <person name="Tindall B."/>
            <person name="Pomrenke H."/>
            <person name="Brambilla E."/>
            <person name="Klenk H.-P."/>
            <person name="Eisen J.A."/>
        </authorList>
    </citation>
    <scope>NUCLEOTIDE SEQUENCE [LARGE SCALE GENOMIC DNA]</scope>
    <source>
        <strain evidence="5">ATCC BAA-1392 / DSM 18658 / VKM B-2454 / MOB10</strain>
    </source>
</reference>
<dbReference type="InterPro" id="IPR038731">
    <property type="entry name" value="RgtA/B/C-like"/>
</dbReference>
<name>L0DDS2_SINAD</name>
<keyword evidence="2" id="KW-0472">Membrane</keyword>
<evidence type="ECO:0000313" key="4">
    <source>
        <dbReference type="EMBL" id="AGA27015.1"/>
    </source>
</evidence>
<keyword evidence="2" id="KW-0812">Transmembrane</keyword>
<dbReference type="Gene3D" id="3.40.50.1820">
    <property type="entry name" value="alpha/beta hydrolase"/>
    <property type="match status" value="1"/>
</dbReference>